<gene>
    <name evidence="5" type="ORF">BFR47_05520</name>
</gene>
<organism evidence="5 6">
    <name type="scientific">Oceanisphaera psychrotolerans</name>
    <dbReference type="NCBI Taxonomy" id="1414654"/>
    <lineage>
        <taxon>Bacteria</taxon>
        <taxon>Pseudomonadati</taxon>
        <taxon>Pseudomonadota</taxon>
        <taxon>Gammaproteobacteria</taxon>
        <taxon>Aeromonadales</taxon>
        <taxon>Aeromonadaceae</taxon>
        <taxon>Oceanisphaera</taxon>
    </lineage>
</organism>
<keyword evidence="6" id="KW-1185">Reference proteome</keyword>
<dbReference type="InterPro" id="IPR036388">
    <property type="entry name" value="WH-like_DNA-bd_sf"/>
</dbReference>
<evidence type="ECO:0000313" key="5">
    <source>
        <dbReference type="EMBL" id="OIN04758.1"/>
    </source>
</evidence>
<dbReference type="PANTHER" id="PTHR43537">
    <property type="entry name" value="TRANSCRIPTIONAL REGULATOR, GNTR FAMILY"/>
    <property type="match status" value="1"/>
</dbReference>
<keyword evidence="2" id="KW-0238">DNA-binding</keyword>
<keyword evidence="1" id="KW-0805">Transcription regulation</keyword>
<name>A0A1J4QAB1_9GAMM</name>
<dbReference type="InterPro" id="IPR000524">
    <property type="entry name" value="Tscrpt_reg_HTH_GntR"/>
</dbReference>
<evidence type="ECO:0000256" key="2">
    <source>
        <dbReference type="ARBA" id="ARBA00023125"/>
    </source>
</evidence>
<dbReference type="OrthoDB" id="5243844at2"/>
<dbReference type="GO" id="GO:0003677">
    <property type="term" value="F:DNA binding"/>
    <property type="evidence" value="ECO:0007669"/>
    <property type="project" value="UniProtKB-KW"/>
</dbReference>
<dbReference type="InterPro" id="IPR036390">
    <property type="entry name" value="WH_DNA-bd_sf"/>
</dbReference>
<dbReference type="EMBL" id="MDKE01000066">
    <property type="protein sequence ID" value="OIN04758.1"/>
    <property type="molecule type" value="Genomic_DNA"/>
</dbReference>
<sequence>MNNKTNNLDTVYQRIWEAIVAHKLLPGTRLKEEDLSETFGLSRGFVRKLLLQLSYHKLVNLVPNSGAFVAEPSPEEARDIFQARRLIEAELVRELASKCTVREKKLLLEHLEREHQAIEQGDQSLRIRLSGEFHLLIGKLADKPVLTSFLHEIIPRSSLIVALYQGSGSRKGRANHSGLSCSEHNALLDAIAGHHVDQAVQLMIDHLNEIEAQLQLEPAAEEDVNLKHIFAEL</sequence>
<dbReference type="AlphaFoldDB" id="A0A1J4QAB1"/>
<dbReference type="STRING" id="1414654.BFR47_05520"/>
<dbReference type="InterPro" id="IPR011711">
    <property type="entry name" value="GntR_C"/>
</dbReference>
<evidence type="ECO:0000313" key="6">
    <source>
        <dbReference type="Proteomes" id="UP000243073"/>
    </source>
</evidence>
<dbReference type="SMART" id="SM00345">
    <property type="entry name" value="HTH_GNTR"/>
    <property type="match status" value="1"/>
</dbReference>
<proteinExistence type="predicted"/>
<dbReference type="InterPro" id="IPR008920">
    <property type="entry name" value="TF_FadR/GntR_C"/>
</dbReference>
<evidence type="ECO:0000256" key="3">
    <source>
        <dbReference type="ARBA" id="ARBA00023163"/>
    </source>
</evidence>
<dbReference type="PROSITE" id="PS50949">
    <property type="entry name" value="HTH_GNTR"/>
    <property type="match status" value="1"/>
</dbReference>
<accession>A0A1J4QAB1</accession>
<dbReference type="Gene3D" id="1.20.120.530">
    <property type="entry name" value="GntR ligand-binding domain-like"/>
    <property type="match status" value="1"/>
</dbReference>
<dbReference type="Proteomes" id="UP000243073">
    <property type="component" value="Unassembled WGS sequence"/>
</dbReference>
<dbReference type="PANTHER" id="PTHR43537:SF53">
    <property type="entry name" value="HTH-TYPE TRANSCRIPTIONAL REPRESSOR NANR"/>
    <property type="match status" value="1"/>
</dbReference>
<dbReference type="SMART" id="SM00895">
    <property type="entry name" value="FCD"/>
    <property type="match status" value="1"/>
</dbReference>
<feature type="domain" description="HTH gntR-type" evidence="4">
    <location>
        <begin position="5"/>
        <end position="72"/>
    </location>
</feature>
<evidence type="ECO:0000256" key="1">
    <source>
        <dbReference type="ARBA" id="ARBA00023015"/>
    </source>
</evidence>
<comment type="caution">
    <text evidence="5">The sequence shown here is derived from an EMBL/GenBank/DDBJ whole genome shotgun (WGS) entry which is preliminary data.</text>
</comment>
<dbReference type="Pfam" id="PF07729">
    <property type="entry name" value="FCD"/>
    <property type="match status" value="1"/>
</dbReference>
<dbReference type="RefSeq" id="WP_071473853.1">
    <property type="nucleotide sequence ID" value="NZ_MDKE01000066.1"/>
</dbReference>
<dbReference type="Pfam" id="PF00392">
    <property type="entry name" value="GntR"/>
    <property type="match status" value="1"/>
</dbReference>
<dbReference type="Gene3D" id="1.10.10.10">
    <property type="entry name" value="Winged helix-like DNA-binding domain superfamily/Winged helix DNA-binding domain"/>
    <property type="match status" value="1"/>
</dbReference>
<dbReference type="SUPFAM" id="SSF48008">
    <property type="entry name" value="GntR ligand-binding domain-like"/>
    <property type="match status" value="1"/>
</dbReference>
<protein>
    <submittedName>
        <fullName evidence="5">GntR family transcriptional regulator</fullName>
    </submittedName>
</protein>
<reference evidence="5 6" key="1">
    <citation type="submission" date="2016-07" db="EMBL/GenBank/DDBJ databases">
        <title>Draft Genome Sequence of Oceanisphaera psychrotolerans, isolated from coastal sediment samples.</title>
        <authorList>
            <person name="Zhuo S."/>
            <person name="Ruan Z."/>
        </authorList>
    </citation>
    <scope>NUCLEOTIDE SEQUENCE [LARGE SCALE GENOMIC DNA]</scope>
    <source>
        <strain evidence="5 6">LAM-WHM-ZC</strain>
    </source>
</reference>
<dbReference type="SUPFAM" id="SSF46785">
    <property type="entry name" value="Winged helix' DNA-binding domain"/>
    <property type="match status" value="1"/>
</dbReference>
<dbReference type="GO" id="GO:0003700">
    <property type="term" value="F:DNA-binding transcription factor activity"/>
    <property type="evidence" value="ECO:0007669"/>
    <property type="project" value="InterPro"/>
</dbReference>
<keyword evidence="3" id="KW-0804">Transcription</keyword>
<evidence type="ECO:0000259" key="4">
    <source>
        <dbReference type="PROSITE" id="PS50949"/>
    </source>
</evidence>